<dbReference type="FunFam" id="3.40.50.1450:FF:000002">
    <property type="entry name" value="Hydrogenase 1 maturation protease"/>
    <property type="match status" value="1"/>
</dbReference>
<keyword evidence="6" id="KW-0378">Hydrolase</keyword>
<reference evidence="10 11" key="1">
    <citation type="submission" date="2017-07" db="EMBL/GenBank/DDBJ databases">
        <title>Draft Genome Sequences of Select Purple Nonsulfur Bacteria.</title>
        <authorList>
            <person name="Lasarre B."/>
            <person name="Mckinlay J.B."/>
        </authorList>
    </citation>
    <scope>NUCLEOTIDE SEQUENCE [LARGE SCALE GENOMIC DNA]</scope>
    <source>
        <strain evidence="10 11">DSM 11907</strain>
    </source>
</reference>
<evidence type="ECO:0000256" key="6">
    <source>
        <dbReference type="ARBA" id="ARBA00022801"/>
    </source>
</evidence>
<comment type="function">
    <text evidence="7">Not known. Could be involved in the processing of hydrogenase.</text>
</comment>
<feature type="binding site" evidence="9">
    <location>
        <position position="31"/>
    </location>
    <ligand>
        <name>Ni(2+)</name>
        <dbReference type="ChEBI" id="CHEBI:49786"/>
    </ligand>
</feature>
<evidence type="ECO:0000256" key="7">
    <source>
        <dbReference type="ARBA" id="ARBA00058324"/>
    </source>
</evidence>
<feature type="binding site" evidence="9">
    <location>
        <position position="77"/>
    </location>
    <ligand>
        <name>Ni(2+)</name>
        <dbReference type="ChEBI" id="CHEBI:49786"/>
    </ligand>
</feature>
<comment type="caution">
    <text evidence="10">The sequence shown here is derived from an EMBL/GenBank/DDBJ whole genome shotgun (WGS) entry which is preliminary data.</text>
</comment>
<dbReference type="NCBIfam" id="TIGR00140">
    <property type="entry name" value="hupD"/>
    <property type="match status" value="1"/>
</dbReference>
<dbReference type="SUPFAM" id="SSF53163">
    <property type="entry name" value="HybD-like"/>
    <property type="match status" value="1"/>
</dbReference>
<organism evidence="10 11">
    <name type="scientific">Rhodoplanes elegans</name>
    <dbReference type="NCBI Taxonomy" id="29408"/>
    <lineage>
        <taxon>Bacteria</taxon>
        <taxon>Pseudomonadati</taxon>
        <taxon>Pseudomonadota</taxon>
        <taxon>Alphaproteobacteria</taxon>
        <taxon>Hyphomicrobiales</taxon>
        <taxon>Nitrobacteraceae</taxon>
        <taxon>Rhodoplanes</taxon>
    </lineage>
</organism>
<dbReference type="GO" id="GO:0046872">
    <property type="term" value="F:metal ion binding"/>
    <property type="evidence" value="ECO:0007669"/>
    <property type="project" value="UniProtKB-KW"/>
</dbReference>
<gene>
    <name evidence="10" type="primary">hybD</name>
    <name evidence="10" type="ORF">CH338_15610</name>
</gene>
<name>A0A327KFL2_9BRAD</name>
<dbReference type="PANTHER" id="PTHR30302:SF1">
    <property type="entry name" value="HYDROGENASE 2 MATURATION PROTEASE"/>
    <property type="match status" value="1"/>
</dbReference>
<keyword evidence="5" id="KW-0064">Aspartyl protease</keyword>
<dbReference type="CDD" id="cd06062">
    <property type="entry name" value="H2MP_MemB-H2up"/>
    <property type="match status" value="1"/>
</dbReference>
<dbReference type="Pfam" id="PF01750">
    <property type="entry name" value="HycI"/>
    <property type="match status" value="1"/>
</dbReference>
<dbReference type="PANTHER" id="PTHR30302">
    <property type="entry name" value="HYDROGENASE 1 MATURATION PROTEASE"/>
    <property type="match status" value="1"/>
</dbReference>
<dbReference type="RefSeq" id="WP_111358069.1">
    <property type="nucleotide sequence ID" value="NZ_NHSK01000210.1"/>
</dbReference>
<evidence type="ECO:0000256" key="8">
    <source>
        <dbReference type="ARBA" id="ARBA00067626"/>
    </source>
</evidence>
<evidence type="ECO:0000313" key="11">
    <source>
        <dbReference type="Proteomes" id="UP000248863"/>
    </source>
</evidence>
<evidence type="ECO:0000256" key="2">
    <source>
        <dbReference type="ARBA" id="ARBA00022596"/>
    </source>
</evidence>
<protein>
    <recommendedName>
        <fullName evidence="8">Hydrogenase expression/formation protein HupD</fullName>
    </recommendedName>
</protein>
<dbReference type="Gene3D" id="3.40.50.1450">
    <property type="entry name" value="HybD-like"/>
    <property type="match status" value="1"/>
</dbReference>
<evidence type="ECO:0000256" key="9">
    <source>
        <dbReference type="PIRSR" id="PIRSR604419-1"/>
    </source>
</evidence>
<dbReference type="EMBL" id="NPEU01000174">
    <property type="protein sequence ID" value="RAI37590.1"/>
    <property type="molecule type" value="Genomic_DNA"/>
</dbReference>
<dbReference type="PRINTS" id="PR00446">
    <property type="entry name" value="HYDRGNUPTAKE"/>
</dbReference>
<dbReference type="GO" id="GO:0008047">
    <property type="term" value="F:enzyme activator activity"/>
    <property type="evidence" value="ECO:0007669"/>
    <property type="project" value="InterPro"/>
</dbReference>
<dbReference type="InterPro" id="IPR000671">
    <property type="entry name" value="Peptidase_A31"/>
</dbReference>
<feature type="binding site" evidence="9">
    <location>
        <position position="108"/>
    </location>
    <ligand>
        <name>Ni(2+)</name>
        <dbReference type="ChEBI" id="CHEBI:49786"/>
    </ligand>
</feature>
<dbReference type="InterPro" id="IPR004419">
    <property type="entry name" value="Pept_A31_hyd_express"/>
</dbReference>
<dbReference type="AlphaFoldDB" id="A0A327KFL2"/>
<evidence type="ECO:0000256" key="4">
    <source>
        <dbReference type="ARBA" id="ARBA00022723"/>
    </source>
</evidence>
<dbReference type="InterPro" id="IPR023430">
    <property type="entry name" value="Pept_HybD-like_dom_sf"/>
</dbReference>
<dbReference type="GO" id="GO:0016485">
    <property type="term" value="P:protein processing"/>
    <property type="evidence" value="ECO:0007669"/>
    <property type="project" value="InterPro"/>
</dbReference>
<evidence type="ECO:0000256" key="1">
    <source>
        <dbReference type="ARBA" id="ARBA00006814"/>
    </source>
</evidence>
<accession>A0A327KFL2</accession>
<keyword evidence="2 9" id="KW-0533">Nickel</keyword>
<evidence type="ECO:0000256" key="5">
    <source>
        <dbReference type="ARBA" id="ARBA00022750"/>
    </source>
</evidence>
<sequence length="198" mass="21192">MEARNTPEARKTLASRKTLVLGIGNILWGDEGFGVRAVEEFHRAYALPEDVIVMDGGTQGLYLVQFVADADRLLVFDAIDYGLAPGTLKIVRDGEVPKFTGAKKMSLHQTGFQEVLSAADLLGRYPDELALVGCQPLDLENWGGALTDPVRAALAPAIDAAVAILRAWGVPVAPRDGAAVPGLLAHDIDFAAYERRAV</sequence>
<evidence type="ECO:0000256" key="3">
    <source>
        <dbReference type="ARBA" id="ARBA00022670"/>
    </source>
</evidence>
<comment type="similarity">
    <text evidence="1">Belongs to the peptidase A31 family.</text>
</comment>
<keyword evidence="3" id="KW-0645">Protease</keyword>
<evidence type="ECO:0000313" key="10">
    <source>
        <dbReference type="EMBL" id="RAI37590.1"/>
    </source>
</evidence>
<dbReference type="GO" id="GO:0004190">
    <property type="term" value="F:aspartic-type endopeptidase activity"/>
    <property type="evidence" value="ECO:0007669"/>
    <property type="project" value="UniProtKB-KW"/>
</dbReference>
<dbReference type="Proteomes" id="UP000248863">
    <property type="component" value="Unassembled WGS sequence"/>
</dbReference>
<keyword evidence="4 9" id="KW-0479">Metal-binding</keyword>
<dbReference type="OrthoDB" id="9792731at2"/>
<dbReference type="NCBIfam" id="TIGR00072">
    <property type="entry name" value="hydrog_prot"/>
    <property type="match status" value="1"/>
</dbReference>
<keyword evidence="11" id="KW-1185">Reference proteome</keyword>
<proteinExistence type="inferred from homology"/>